<gene>
    <name evidence="2" type="ORF">GC722_04495</name>
</gene>
<evidence type="ECO:0000259" key="1">
    <source>
        <dbReference type="Pfam" id="PF01636"/>
    </source>
</evidence>
<feature type="domain" description="Aminoglycoside phosphotransferase" evidence="1">
    <location>
        <begin position="149"/>
        <end position="335"/>
    </location>
</feature>
<dbReference type="EMBL" id="WPCU01000004">
    <property type="protein sequence ID" value="MVA75291.1"/>
    <property type="molecule type" value="Genomic_DNA"/>
</dbReference>
<organism evidence="2 3">
    <name type="scientific">Auraticoccus cholistanensis</name>
    <dbReference type="NCBI Taxonomy" id="2656650"/>
    <lineage>
        <taxon>Bacteria</taxon>
        <taxon>Bacillati</taxon>
        <taxon>Actinomycetota</taxon>
        <taxon>Actinomycetes</taxon>
        <taxon>Propionibacteriales</taxon>
        <taxon>Propionibacteriaceae</taxon>
        <taxon>Auraticoccus</taxon>
    </lineage>
</organism>
<protein>
    <submittedName>
        <fullName evidence="2">Phosphotransferase</fullName>
    </submittedName>
</protein>
<name>A0A6A9URI9_9ACTN</name>
<keyword evidence="2" id="KW-0808">Transferase</keyword>
<dbReference type="SUPFAM" id="SSF56112">
    <property type="entry name" value="Protein kinase-like (PK-like)"/>
    <property type="match status" value="1"/>
</dbReference>
<keyword evidence="3" id="KW-1185">Reference proteome</keyword>
<dbReference type="Pfam" id="PF01636">
    <property type="entry name" value="APH"/>
    <property type="match status" value="1"/>
</dbReference>
<dbReference type="InterPro" id="IPR011009">
    <property type="entry name" value="Kinase-like_dom_sf"/>
</dbReference>
<reference evidence="2 3" key="1">
    <citation type="submission" date="2019-12" db="EMBL/GenBank/DDBJ databases">
        <title>Auraticoccus cholistani sp. nov., an actinomycete isolated from soil of Cholistan desert.</title>
        <authorList>
            <person name="Cheema M.T."/>
        </authorList>
    </citation>
    <scope>NUCLEOTIDE SEQUENCE [LARGE SCALE GENOMIC DNA]</scope>
    <source>
        <strain evidence="2 3">F435</strain>
    </source>
</reference>
<sequence>MTVVLCTGDGQLLGALPPFPVPTPWWPEVAEVVEGCRRRHHVEVTVLRLLTAPDDAVFGGAVAYLAEVGGPVPGGLRPWPGDPTADHPLRQAYARPGGPARELAWAEAALAAEGRTLTGRPQQVKTWNLSSIWRLPTTAGDAWLKSVPPFFAHEGLLMRALDPASVPRPIAAEPGRVLLPDVSGVDHFGAGGETLLPMVEQLVALQLAFVGRTGELSALGVPDRRLDALAPRLAAVVEEQAAALTGDERRRLDHLLQTLDARAVALAGCGVPDTLVHGDFHPGNVRGTAGRHVVLDWSDAAVGHPLGDELAFCRGLGAEDRARVRAAWASAWRRAVPGCEPERAAELLRPVMPLLAALLYADFCAQIEPDERVYHARDVPAALRQAASEPVPAG</sequence>
<dbReference type="InterPro" id="IPR002575">
    <property type="entry name" value="Aminoglycoside_PTrfase"/>
</dbReference>
<comment type="caution">
    <text evidence="2">The sequence shown here is derived from an EMBL/GenBank/DDBJ whole genome shotgun (WGS) entry which is preliminary data.</text>
</comment>
<evidence type="ECO:0000313" key="3">
    <source>
        <dbReference type="Proteomes" id="UP000435304"/>
    </source>
</evidence>
<evidence type="ECO:0000313" key="2">
    <source>
        <dbReference type="EMBL" id="MVA75291.1"/>
    </source>
</evidence>
<dbReference type="Gene3D" id="3.90.1200.10">
    <property type="match status" value="1"/>
</dbReference>
<proteinExistence type="predicted"/>
<dbReference type="Proteomes" id="UP000435304">
    <property type="component" value="Unassembled WGS sequence"/>
</dbReference>
<dbReference type="AlphaFoldDB" id="A0A6A9URI9"/>
<dbReference type="GO" id="GO:0016740">
    <property type="term" value="F:transferase activity"/>
    <property type="evidence" value="ECO:0007669"/>
    <property type="project" value="UniProtKB-KW"/>
</dbReference>
<accession>A0A6A9URI9</accession>